<dbReference type="PATRIC" id="fig|411475.3.peg.1866"/>
<gene>
    <name evidence="1" type="ORF">HMPREF0372_02155</name>
</gene>
<reference evidence="1 2" key="1">
    <citation type="submission" date="2011-08" db="EMBL/GenBank/DDBJ databases">
        <authorList>
            <person name="Weinstock G."/>
            <person name="Sodergren E."/>
            <person name="Clifton S."/>
            <person name="Fulton L."/>
            <person name="Fulton B."/>
            <person name="Courtney L."/>
            <person name="Fronick C."/>
            <person name="Harrison M."/>
            <person name="Strong C."/>
            <person name="Farmer C."/>
            <person name="Delahaunty K."/>
            <person name="Markovic C."/>
            <person name="Hall O."/>
            <person name="Minx P."/>
            <person name="Tomlinson C."/>
            <person name="Mitreva M."/>
            <person name="Hou S."/>
            <person name="Chen J."/>
            <person name="Wollam A."/>
            <person name="Pepin K.H."/>
            <person name="Johnson M."/>
            <person name="Bhonagiri V."/>
            <person name="Zhang X."/>
            <person name="Suruliraj S."/>
            <person name="Warren W."/>
            <person name="Chinwalla A."/>
            <person name="Mardis E.R."/>
            <person name="Wilson R.K."/>
        </authorList>
    </citation>
    <scope>NUCLEOTIDE SEQUENCE [LARGE SCALE GENOMIC DNA]</scope>
    <source>
        <strain evidence="1 2">ATCC 29863</strain>
    </source>
</reference>
<organism evidence="1 2">
    <name type="scientific">Flavonifractor plautii ATCC 29863</name>
    <dbReference type="NCBI Taxonomy" id="411475"/>
    <lineage>
        <taxon>Bacteria</taxon>
        <taxon>Bacillati</taxon>
        <taxon>Bacillota</taxon>
        <taxon>Clostridia</taxon>
        <taxon>Eubacteriales</taxon>
        <taxon>Oscillospiraceae</taxon>
        <taxon>Flavonifractor</taxon>
    </lineage>
</organism>
<dbReference type="HOGENOM" id="CLU_1862230_0_0_9"/>
<protein>
    <submittedName>
        <fullName evidence="1">Uncharacterized protein</fullName>
    </submittedName>
</protein>
<proteinExistence type="predicted"/>
<comment type="caution">
    <text evidence="1">The sequence shown here is derived from an EMBL/GenBank/DDBJ whole genome shotgun (WGS) entry which is preliminary data.</text>
</comment>
<name>G9YRK7_FLAPL</name>
<accession>G9YRK7</accession>
<dbReference type="AlphaFoldDB" id="G9YRK7"/>
<evidence type="ECO:0000313" key="2">
    <source>
        <dbReference type="Proteomes" id="UP000004459"/>
    </source>
</evidence>
<evidence type="ECO:0000313" key="1">
    <source>
        <dbReference type="EMBL" id="EHM49097.1"/>
    </source>
</evidence>
<sequence length="137" mass="15532">MFYPEILEALKMREEAKSTMDFVPVETMWGDRDIWLTIERGPEFLTAAKELSDYIAELPLTVEQNDELVRLTVAQTVEAERNAFFEGARLGLELGRAEQRANAEYQAISDTLKSSVYGEICNALKKNRPKIVSSVTI</sequence>
<dbReference type="EMBL" id="AGCK01000176">
    <property type="protein sequence ID" value="EHM49097.1"/>
    <property type="molecule type" value="Genomic_DNA"/>
</dbReference>
<dbReference type="Proteomes" id="UP000004459">
    <property type="component" value="Unassembled WGS sequence"/>
</dbReference>